<dbReference type="InterPro" id="IPR020039">
    <property type="entry name" value="PseF"/>
</dbReference>
<dbReference type="RefSeq" id="WP_341399979.1">
    <property type="nucleotide sequence ID" value="NZ_JBBUTI010000010.1"/>
</dbReference>
<dbReference type="InterPro" id="IPR029044">
    <property type="entry name" value="Nucleotide-diphossugar_trans"/>
</dbReference>
<proteinExistence type="predicted"/>
<feature type="region of interest" description="Disordered" evidence="1">
    <location>
        <begin position="240"/>
        <end position="268"/>
    </location>
</feature>
<evidence type="ECO:0000313" key="2">
    <source>
        <dbReference type="EMBL" id="MEK8047672.1"/>
    </source>
</evidence>
<dbReference type="NCBIfam" id="TIGR03584">
    <property type="entry name" value="PseF"/>
    <property type="match status" value="1"/>
</dbReference>
<dbReference type="PANTHER" id="PTHR21485">
    <property type="entry name" value="HAD SUPERFAMILY MEMBERS CMAS AND KDSC"/>
    <property type="match status" value="1"/>
</dbReference>
<reference evidence="2 3" key="1">
    <citation type="submission" date="2024-04" db="EMBL/GenBank/DDBJ databases">
        <title>Novel species of the genus Ideonella isolated from streams.</title>
        <authorList>
            <person name="Lu H."/>
        </authorList>
    </citation>
    <scope>NUCLEOTIDE SEQUENCE [LARGE SCALE GENOMIC DNA]</scope>
    <source>
        <strain evidence="2 3">LYT19W</strain>
    </source>
</reference>
<sequence>MAIIPARGGSKRIPRKNVRMFAGRPMLAHAIALARDSGLFERVVVSTDDEEIAAVARAWGAEVPFVRPAALADDLAPTVPVVAHAVQALLDAGSTVRQVCCLYPAVPLLSVSALQEGLALLQRQPGATVYAFPVLAFESPIQRALRREADGRTAPLYPEHVQTRSQDLEPAFYDAGQFYWAETATWLGGWSVHGHASTFVLPAHSVVDIDVPEDWARAEALLALKLGLAWAPRRRMRPAGLGTPDSLPGVGRSAVDAWSRHRPGRAPV</sequence>
<comment type="caution">
    <text evidence="2">The sequence shown here is derived from an EMBL/GenBank/DDBJ whole genome shotgun (WGS) entry which is preliminary data.</text>
</comment>
<dbReference type="PANTHER" id="PTHR21485:SF6">
    <property type="entry name" value="N-ACYLNEURAMINATE CYTIDYLYLTRANSFERASE-RELATED"/>
    <property type="match status" value="1"/>
</dbReference>
<evidence type="ECO:0000256" key="1">
    <source>
        <dbReference type="SAM" id="MobiDB-lite"/>
    </source>
</evidence>
<dbReference type="CDD" id="cd02513">
    <property type="entry name" value="CMP-NeuAc_Synthase"/>
    <property type="match status" value="1"/>
</dbReference>
<organism evidence="2 3">
    <name type="scientific">Ideonella margarita</name>
    <dbReference type="NCBI Taxonomy" id="2984191"/>
    <lineage>
        <taxon>Bacteria</taxon>
        <taxon>Pseudomonadati</taxon>
        <taxon>Pseudomonadota</taxon>
        <taxon>Betaproteobacteria</taxon>
        <taxon>Burkholderiales</taxon>
        <taxon>Sphaerotilaceae</taxon>
        <taxon>Ideonella</taxon>
    </lineage>
</organism>
<dbReference type="SUPFAM" id="SSF53448">
    <property type="entry name" value="Nucleotide-diphospho-sugar transferases"/>
    <property type="match status" value="1"/>
</dbReference>
<dbReference type="Gene3D" id="3.90.550.10">
    <property type="entry name" value="Spore Coat Polysaccharide Biosynthesis Protein SpsA, Chain A"/>
    <property type="match status" value="1"/>
</dbReference>
<keyword evidence="3" id="KW-1185">Reference proteome</keyword>
<keyword evidence="2" id="KW-0548">Nucleotidyltransferase</keyword>
<protein>
    <submittedName>
        <fullName evidence="2">Pseudaminic acid cytidylyltransferase</fullName>
        <ecNumber evidence="2">2.7.7.81</ecNumber>
    </submittedName>
</protein>
<accession>A0ABU9CAM9</accession>
<dbReference type="EC" id="2.7.7.81" evidence="2"/>
<dbReference type="Proteomes" id="UP001379945">
    <property type="component" value="Unassembled WGS sequence"/>
</dbReference>
<gene>
    <name evidence="2" type="primary">pseF</name>
    <name evidence="2" type="ORF">AACH00_15020</name>
</gene>
<dbReference type="InterPro" id="IPR003329">
    <property type="entry name" value="Cytidylyl_trans"/>
</dbReference>
<dbReference type="GO" id="GO:0016779">
    <property type="term" value="F:nucleotidyltransferase activity"/>
    <property type="evidence" value="ECO:0007669"/>
    <property type="project" value="UniProtKB-KW"/>
</dbReference>
<dbReference type="EMBL" id="JBBUTI010000010">
    <property type="protein sequence ID" value="MEK8047672.1"/>
    <property type="molecule type" value="Genomic_DNA"/>
</dbReference>
<name>A0ABU9CAM9_9BURK</name>
<dbReference type="Pfam" id="PF02348">
    <property type="entry name" value="CTP_transf_3"/>
    <property type="match status" value="1"/>
</dbReference>
<dbReference type="InterPro" id="IPR050793">
    <property type="entry name" value="CMP-NeuNAc_synthase"/>
</dbReference>
<evidence type="ECO:0000313" key="3">
    <source>
        <dbReference type="Proteomes" id="UP001379945"/>
    </source>
</evidence>
<keyword evidence="2" id="KW-0808">Transferase</keyword>